<reference evidence="1" key="2">
    <citation type="submission" date="2013-04" db="UniProtKB">
        <authorList>
            <consortium name="EnsemblPlants"/>
        </authorList>
    </citation>
    <scope>IDENTIFICATION</scope>
</reference>
<reference evidence="1" key="1">
    <citation type="journal article" date="2013" name="Nat. Commun.">
        <title>Whole-genome sequencing of Oryza brachyantha reveals mechanisms underlying Oryza genome evolution.</title>
        <authorList>
            <person name="Chen J."/>
            <person name="Huang Q."/>
            <person name="Gao D."/>
            <person name="Wang J."/>
            <person name="Lang Y."/>
            <person name="Liu T."/>
            <person name="Li B."/>
            <person name="Bai Z."/>
            <person name="Luis Goicoechea J."/>
            <person name="Liang C."/>
            <person name="Chen C."/>
            <person name="Zhang W."/>
            <person name="Sun S."/>
            <person name="Liao Y."/>
            <person name="Zhang X."/>
            <person name="Yang L."/>
            <person name="Song C."/>
            <person name="Wang M."/>
            <person name="Shi J."/>
            <person name="Liu G."/>
            <person name="Liu J."/>
            <person name="Zhou H."/>
            <person name="Zhou W."/>
            <person name="Yu Q."/>
            <person name="An N."/>
            <person name="Chen Y."/>
            <person name="Cai Q."/>
            <person name="Wang B."/>
            <person name="Liu B."/>
            <person name="Min J."/>
            <person name="Huang Y."/>
            <person name="Wu H."/>
            <person name="Li Z."/>
            <person name="Zhang Y."/>
            <person name="Yin Y."/>
            <person name="Song W."/>
            <person name="Jiang J."/>
            <person name="Jackson S.A."/>
            <person name="Wing R.A."/>
            <person name="Wang J."/>
            <person name="Chen M."/>
        </authorList>
    </citation>
    <scope>NUCLEOTIDE SEQUENCE [LARGE SCALE GENOMIC DNA]</scope>
    <source>
        <strain evidence="1">cv. IRGC 101232</strain>
    </source>
</reference>
<dbReference type="Gramene" id="OB12G24210.1">
    <property type="protein sequence ID" value="OB12G24210.1"/>
    <property type="gene ID" value="OB12G24210"/>
</dbReference>
<accession>J3NEL3</accession>
<organism evidence="1">
    <name type="scientific">Oryza brachyantha</name>
    <name type="common">malo sina</name>
    <dbReference type="NCBI Taxonomy" id="4533"/>
    <lineage>
        <taxon>Eukaryota</taxon>
        <taxon>Viridiplantae</taxon>
        <taxon>Streptophyta</taxon>
        <taxon>Embryophyta</taxon>
        <taxon>Tracheophyta</taxon>
        <taxon>Spermatophyta</taxon>
        <taxon>Magnoliopsida</taxon>
        <taxon>Liliopsida</taxon>
        <taxon>Poales</taxon>
        <taxon>Poaceae</taxon>
        <taxon>BOP clade</taxon>
        <taxon>Oryzoideae</taxon>
        <taxon>Oryzeae</taxon>
        <taxon>Oryzinae</taxon>
        <taxon>Oryza</taxon>
    </lineage>
</organism>
<keyword evidence="2" id="KW-1185">Reference proteome</keyword>
<name>J3NEL3_ORYBR</name>
<dbReference type="Proteomes" id="UP000006038">
    <property type="component" value="Chromosome 12"/>
</dbReference>
<protein>
    <submittedName>
        <fullName evidence="1">Uncharacterized protein</fullName>
    </submittedName>
</protein>
<sequence>MLLLLNMYLPKFGGSITRYFLQFGYIIIHLHKRKKYQVLINLHQTKSNRFLFSPS</sequence>
<proteinExistence type="predicted"/>
<evidence type="ECO:0000313" key="1">
    <source>
        <dbReference type="EnsemblPlants" id="OB12G24210.1"/>
    </source>
</evidence>
<dbReference type="EnsemblPlants" id="OB12G24210.1">
    <property type="protein sequence ID" value="OB12G24210.1"/>
    <property type="gene ID" value="OB12G24210"/>
</dbReference>
<dbReference type="AlphaFoldDB" id="J3NEL3"/>
<dbReference type="HOGENOM" id="CLU_3035567_0_0_1"/>
<evidence type="ECO:0000313" key="2">
    <source>
        <dbReference type="Proteomes" id="UP000006038"/>
    </source>
</evidence>